<accession>A0A4R2B969</accession>
<evidence type="ECO:0000313" key="2">
    <source>
        <dbReference type="Proteomes" id="UP000295043"/>
    </source>
</evidence>
<dbReference type="EMBL" id="SLVU01000025">
    <property type="protein sequence ID" value="TCN22159.1"/>
    <property type="molecule type" value="Genomic_DNA"/>
</dbReference>
<dbReference type="AlphaFoldDB" id="A0A4R2B969"/>
<protein>
    <submittedName>
        <fullName evidence="1">Putative CxxxxCH...CXXCH cytochrome family protein</fullName>
    </submittedName>
</protein>
<gene>
    <name evidence="1" type="ORF">EV184_12584</name>
</gene>
<proteinExistence type="predicted"/>
<organism evidence="1 2">
    <name type="scientific">Sinorhizobium americanum</name>
    <dbReference type="NCBI Taxonomy" id="194963"/>
    <lineage>
        <taxon>Bacteria</taxon>
        <taxon>Pseudomonadati</taxon>
        <taxon>Pseudomonadota</taxon>
        <taxon>Alphaproteobacteria</taxon>
        <taxon>Hyphomicrobiales</taxon>
        <taxon>Rhizobiaceae</taxon>
        <taxon>Sinorhizobium/Ensifer group</taxon>
        <taxon>Sinorhizobium</taxon>
    </lineage>
</organism>
<name>A0A4R2B969_9HYPH</name>
<dbReference type="Proteomes" id="UP000295043">
    <property type="component" value="Unassembled WGS sequence"/>
</dbReference>
<comment type="caution">
    <text evidence="1">The sequence shown here is derived from an EMBL/GenBank/DDBJ whole genome shotgun (WGS) entry which is preliminary data.</text>
</comment>
<evidence type="ECO:0000313" key="1">
    <source>
        <dbReference type="EMBL" id="TCN22159.1"/>
    </source>
</evidence>
<sequence>MVLPGATSPLRSALTHFSTLPIVPQPATAAKTGNAAVTSSLPRLPPACRFAVNLLRWTAGTFDRTLQPDGHKRRLCRAVNCHSTGQRQLHDWSAIQQCASRGAWFWYALHCHASLPHSSFFRRCSPRLTKRRTASSSIVHKGRLVTATLLRGSLGRASARQERLGELPAARGLRTTRKLVFDLRQY</sequence>
<reference evidence="1 2" key="1">
    <citation type="submission" date="2019-03" db="EMBL/GenBank/DDBJ databases">
        <title>Genomic Encyclopedia of Type Strains, Phase IV (KMG-V): Genome sequencing to study the core and pangenomes of soil and plant-associated prokaryotes.</title>
        <authorList>
            <person name="Whitman W."/>
        </authorList>
    </citation>
    <scope>NUCLEOTIDE SEQUENCE [LARGE SCALE GENOMIC DNA]</scope>
    <source>
        <strain evidence="1 2">23C40</strain>
    </source>
</reference>